<gene>
    <name evidence="2" type="primary">rbfA</name>
    <name evidence="3" type="ORF">A3A08_02260</name>
</gene>
<dbReference type="InterPro" id="IPR015946">
    <property type="entry name" value="KH_dom-like_a/b"/>
</dbReference>
<dbReference type="InterPro" id="IPR023799">
    <property type="entry name" value="RbfA_dom_sf"/>
</dbReference>
<dbReference type="Proteomes" id="UP000176406">
    <property type="component" value="Unassembled WGS sequence"/>
</dbReference>
<evidence type="ECO:0000313" key="4">
    <source>
        <dbReference type="Proteomes" id="UP000176406"/>
    </source>
</evidence>
<dbReference type="HAMAP" id="MF_00003">
    <property type="entry name" value="RbfA"/>
    <property type="match status" value="1"/>
</dbReference>
<proteinExistence type="inferred from homology"/>
<keyword evidence="2" id="KW-0963">Cytoplasm</keyword>
<dbReference type="NCBIfam" id="TIGR00082">
    <property type="entry name" value="rbfA"/>
    <property type="match status" value="1"/>
</dbReference>
<protein>
    <recommendedName>
        <fullName evidence="2">Ribosome-binding factor A</fullName>
    </recommendedName>
</protein>
<dbReference type="EMBL" id="MHMG01000022">
    <property type="protein sequence ID" value="OGZ23218.1"/>
    <property type="molecule type" value="Genomic_DNA"/>
</dbReference>
<dbReference type="GO" id="GO:0005829">
    <property type="term" value="C:cytosol"/>
    <property type="evidence" value="ECO:0007669"/>
    <property type="project" value="TreeGrafter"/>
</dbReference>
<dbReference type="PANTHER" id="PTHR33515">
    <property type="entry name" value="RIBOSOME-BINDING FACTOR A, CHLOROPLASTIC-RELATED"/>
    <property type="match status" value="1"/>
</dbReference>
<accession>A0A1G2EDK2</accession>
<evidence type="ECO:0000256" key="1">
    <source>
        <dbReference type="ARBA" id="ARBA00022517"/>
    </source>
</evidence>
<dbReference type="Pfam" id="PF02033">
    <property type="entry name" value="RBFA"/>
    <property type="match status" value="1"/>
</dbReference>
<name>A0A1G2EDK2_9BACT</name>
<dbReference type="AlphaFoldDB" id="A0A1G2EDK2"/>
<comment type="function">
    <text evidence="2">One of several proteins that assist in the late maturation steps of the functional core of the 30S ribosomal subunit. Associates with free 30S ribosomal subunits (but not with 30S subunits that are part of 70S ribosomes or polysomes). Required for efficient processing of 16S rRNA. May interact with the 5'-terminal helix region of 16S rRNA.</text>
</comment>
<comment type="subcellular location">
    <subcellularLocation>
        <location evidence="2">Cytoplasm</location>
    </subcellularLocation>
</comment>
<dbReference type="GO" id="GO:0030490">
    <property type="term" value="P:maturation of SSU-rRNA"/>
    <property type="evidence" value="ECO:0007669"/>
    <property type="project" value="UniProtKB-UniRule"/>
</dbReference>
<dbReference type="SUPFAM" id="SSF89919">
    <property type="entry name" value="Ribosome-binding factor A, RbfA"/>
    <property type="match status" value="1"/>
</dbReference>
<evidence type="ECO:0000313" key="3">
    <source>
        <dbReference type="EMBL" id="OGZ23218.1"/>
    </source>
</evidence>
<dbReference type="Gene3D" id="3.30.300.20">
    <property type="match status" value="1"/>
</dbReference>
<keyword evidence="1 2" id="KW-0690">Ribosome biogenesis</keyword>
<comment type="similarity">
    <text evidence="2">Belongs to the RbfA family.</text>
</comment>
<comment type="caution">
    <text evidence="3">The sequence shown here is derived from an EMBL/GenBank/DDBJ whole genome shotgun (WGS) entry which is preliminary data.</text>
</comment>
<evidence type="ECO:0000256" key="2">
    <source>
        <dbReference type="HAMAP-Rule" id="MF_00003"/>
    </source>
</evidence>
<comment type="subunit">
    <text evidence="2">Monomer. Binds 30S ribosomal subunits, but not 50S ribosomal subunits or 70S ribosomes.</text>
</comment>
<dbReference type="PANTHER" id="PTHR33515:SF1">
    <property type="entry name" value="RIBOSOME-BINDING FACTOR A, CHLOROPLASTIC-RELATED"/>
    <property type="match status" value="1"/>
</dbReference>
<dbReference type="InterPro" id="IPR000238">
    <property type="entry name" value="RbfA"/>
</dbReference>
<dbReference type="GO" id="GO:0043024">
    <property type="term" value="F:ribosomal small subunit binding"/>
    <property type="evidence" value="ECO:0007669"/>
    <property type="project" value="TreeGrafter"/>
</dbReference>
<reference evidence="3 4" key="1">
    <citation type="journal article" date="2016" name="Nat. Commun.">
        <title>Thousands of microbial genomes shed light on interconnected biogeochemical processes in an aquifer system.</title>
        <authorList>
            <person name="Anantharaman K."/>
            <person name="Brown C.T."/>
            <person name="Hug L.A."/>
            <person name="Sharon I."/>
            <person name="Castelle C.J."/>
            <person name="Probst A.J."/>
            <person name="Thomas B.C."/>
            <person name="Singh A."/>
            <person name="Wilkins M.J."/>
            <person name="Karaoz U."/>
            <person name="Brodie E.L."/>
            <person name="Williams K.H."/>
            <person name="Hubbard S.S."/>
            <person name="Banfield J.F."/>
        </authorList>
    </citation>
    <scope>NUCLEOTIDE SEQUENCE [LARGE SCALE GENOMIC DNA]</scope>
</reference>
<sequence length="112" mass="13423">MPTKRVLRVNELIKQELNRFFLRELDFALDTLVTITRVDTYSNLIESKVYISVWPETRKADVLAFLKRRVYFIQQELNERLKMRPVPKIIFLAEELTLEAAKIEEVLERLKK</sequence>
<organism evidence="3 4">
    <name type="scientific">Candidatus Nealsonbacteria bacterium RIFCSPLOWO2_01_FULL_41_9</name>
    <dbReference type="NCBI Taxonomy" id="1801671"/>
    <lineage>
        <taxon>Bacteria</taxon>
        <taxon>Candidatus Nealsoniibacteriota</taxon>
    </lineage>
</organism>